<dbReference type="HOGENOM" id="CLU_1809273_0_0_1"/>
<organism evidence="1">
    <name type="scientific">Oryza meridionalis</name>
    <dbReference type="NCBI Taxonomy" id="40149"/>
    <lineage>
        <taxon>Eukaryota</taxon>
        <taxon>Viridiplantae</taxon>
        <taxon>Streptophyta</taxon>
        <taxon>Embryophyta</taxon>
        <taxon>Tracheophyta</taxon>
        <taxon>Spermatophyta</taxon>
        <taxon>Magnoliopsida</taxon>
        <taxon>Liliopsida</taxon>
        <taxon>Poales</taxon>
        <taxon>Poaceae</taxon>
        <taxon>BOP clade</taxon>
        <taxon>Oryzoideae</taxon>
        <taxon>Oryzeae</taxon>
        <taxon>Oryzinae</taxon>
        <taxon>Oryza</taxon>
    </lineage>
</organism>
<reference evidence="1" key="2">
    <citation type="submission" date="2018-05" db="EMBL/GenBank/DDBJ databases">
        <title>OmerRS3 (Oryza meridionalis Reference Sequence Version 3).</title>
        <authorList>
            <person name="Zhang J."/>
            <person name="Kudrna D."/>
            <person name="Lee S."/>
            <person name="Talag J."/>
            <person name="Welchert J."/>
            <person name="Wing R.A."/>
        </authorList>
    </citation>
    <scope>NUCLEOTIDE SEQUENCE [LARGE SCALE GENOMIC DNA]</scope>
    <source>
        <strain evidence="1">cv. OR44</strain>
    </source>
</reference>
<name>A0A0E0CFM5_9ORYZ</name>
<keyword evidence="2" id="KW-1185">Reference proteome</keyword>
<dbReference type="EnsemblPlants" id="OMERI02G04650.2">
    <property type="protein sequence ID" value="OMERI02G04650.2"/>
    <property type="gene ID" value="OMERI02G04650"/>
</dbReference>
<evidence type="ECO:0000313" key="2">
    <source>
        <dbReference type="Proteomes" id="UP000008021"/>
    </source>
</evidence>
<reference evidence="1" key="1">
    <citation type="submission" date="2015-04" db="UniProtKB">
        <authorList>
            <consortium name="EnsemblPlants"/>
        </authorList>
    </citation>
    <scope>IDENTIFICATION</scope>
</reference>
<dbReference type="AlphaFoldDB" id="A0A0E0CFM5"/>
<dbReference type="Gramene" id="OMERI02G04650.2">
    <property type="protein sequence ID" value="OMERI02G04650.2"/>
    <property type="gene ID" value="OMERI02G04650"/>
</dbReference>
<dbReference type="Proteomes" id="UP000008021">
    <property type="component" value="Chromosome 2"/>
</dbReference>
<proteinExistence type="predicted"/>
<protein>
    <submittedName>
        <fullName evidence="1">Uncharacterized protein</fullName>
    </submittedName>
</protein>
<evidence type="ECO:0000313" key="1">
    <source>
        <dbReference type="EnsemblPlants" id="OMERI02G04650.2"/>
    </source>
</evidence>
<sequence length="143" mass="15156">MTDKEIQLRLAWHLSCCFQEDSGRPRSLTAARAPTWCTAARGSASPRTRCSSRPTPCATNCKLKHRSAFRCDGVGGGDPPGASTMLLDVPLVICLVRGFLREGGKASASGCLQGGEVGGRVPRRAPSPPLARSLCHVRTLLAI</sequence>
<accession>A0A0E0CFM5</accession>